<dbReference type="KEGG" id="ehx:EMIHUDRAFT_351563"/>
<dbReference type="PaxDb" id="2903-EOD39708"/>
<organism evidence="2 3">
    <name type="scientific">Emiliania huxleyi (strain CCMP1516)</name>
    <dbReference type="NCBI Taxonomy" id="280463"/>
    <lineage>
        <taxon>Eukaryota</taxon>
        <taxon>Haptista</taxon>
        <taxon>Haptophyta</taxon>
        <taxon>Prymnesiophyceae</taxon>
        <taxon>Isochrysidales</taxon>
        <taxon>Noelaerhabdaceae</taxon>
        <taxon>Emiliania</taxon>
    </lineage>
</organism>
<dbReference type="AlphaFoldDB" id="A0A0D3KVC3"/>
<keyword evidence="3" id="KW-1185">Reference proteome</keyword>
<reference evidence="2" key="2">
    <citation type="submission" date="2024-10" db="UniProtKB">
        <authorList>
            <consortium name="EnsemblProtists"/>
        </authorList>
    </citation>
    <scope>IDENTIFICATION</scope>
</reference>
<evidence type="ECO:0000313" key="3">
    <source>
        <dbReference type="Proteomes" id="UP000013827"/>
    </source>
</evidence>
<feature type="compositionally biased region" description="Basic and acidic residues" evidence="1">
    <location>
        <begin position="58"/>
        <end position="83"/>
    </location>
</feature>
<dbReference type="Proteomes" id="UP000013827">
    <property type="component" value="Unassembled WGS sequence"/>
</dbReference>
<feature type="region of interest" description="Disordered" evidence="1">
    <location>
        <begin position="56"/>
        <end position="83"/>
    </location>
</feature>
<reference evidence="3" key="1">
    <citation type="journal article" date="2013" name="Nature">
        <title>Pan genome of the phytoplankton Emiliania underpins its global distribution.</title>
        <authorList>
            <person name="Read B.A."/>
            <person name="Kegel J."/>
            <person name="Klute M.J."/>
            <person name="Kuo A."/>
            <person name="Lefebvre S.C."/>
            <person name="Maumus F."/>
            <person name="Mayer C."/>
            <person name="Miller J."/>
            <person name="Monier A."/>
            <person name="Salamov A."/>
            <person name="Young J."/>
            <person name="Aguilar M."/>
            <person name="Claverie J.M."/>
            <person name="Frickenhaus S."/>
            <person name="Gonzalez K."/>
            <person name="Herman E.K."/>
            <person name="Lin Y.C."/>
            <person name="Napier J."/>
            <person name="Ogata H."/>
            <person name="Sarno A.F."/>
            <person name="Shmutz J."/>
            <person name="Schroeder D."/>
            <person name="de Vargas C."/>
            <person name="Verret F."/>
            <person name="von Dassow P."/>
            <person name="Valentin K."/>
            <person name="Van de Peer Y."/>
            <person name="Wheeler G."/>
            <person name="Dacks J.B."/>
            <person name="Delwiche C.F."/>
            <person name="Dyhrman S.T."/>
            <person name="Glockner G."/>
            <person name="John U."/>
            <person name="Richards T."/>
            <person name="Worden A.Z."/>
            <person name="Zhang X."/>
            <person name="Grigoriev I.V."/>
            <person name="Allen A.E."/>
            <person name="Bidle K."/>
            <person name="Borodovsky M."/>
            <person name="Bowler C."/>
            <person name="Brownlee C."/>
            <person name="Cock J.M."/>
            <person name="Elias M."/>
            <person name="Gladyshev V.N."/>
            <person name="Groth M."/>
            <person name="Guda C."/>
            <person name="Hadaegh A."/>
            <person name="Iglesias-Rodriguez M.D."/>
            <person name="Jenkins J."/>
            <person name="Jones B.M."/>
            <person name="Lawson T."/>
            <person name="Leese F."/>
            <person name="Lindquist E."/>
            <person name="Lobanov A."/>
            <person name="Lomsadze A."/>
            <person name="Malik S.B."/>
            <person name="Marsh M.E."/>
            <person name="Mackinder L."/>
            <person name="Mock T."/>
            <person name="Mueller-Roeber B."/>
            <person name="Pagarete A."/>
            <person name="Parker M."/>
            <person name="Probert I."/>
            <person name="Quesneville H."/>
            <person name="Raines C."/>
            <person name="Rensing S.A."/>
            <person name="Riano-Pachon D.M."/>
            <person name="Richier S."/>
            <person name="Rokitta S."/>
            <person name="Shiraiwa Y."/>
            <person name="Soanes D.M."/>
            <person name="van der Giezen M."/>
            <person name="Wahlund T.M."/>
            <person name="Williams B."/>
            <person name="Wilson W."/>
            <person name="Wolfe G."/>
            <person name="Wurch L.L."/>
        </authorList>
    </citation>
    <scope>NUCLEOTIDE SEQUENCE</scope>
</reference>
<dbReference type="EnsemblProtists" id="EOD39708">
    <property type="protein sequence ID" value="EOD39708"/>
    <property type="gene ID" value="EMIHUDRAFT_351563"/>
</dbReference>
<evidence type="ECO:0000256" key="1">
    <source>
        <dbReference type="SAM" id="MobiDB-lite"/>
    </source>
</evidence>
<protein>
    <submittedName>
        <fullName evidence="2">Uncharacterized protein</fullName>
    </submittedName>
</protein>
<dbReference type="GeneID" id="17284979"/>
<proteinExistence type="predicted"/>
<name>A0A0D3KVC3_EMIH1</name>
<accession>A0A0D3KVC3</accession>
<dbReference type="HOGENOM" id="CLU_2243607_0_0_1"/>
<sequence length="105" mass="11279">LVRDEGPWARLGARPGIRHGLGGVGRCAAPDAVPCCGSHCRCSCVWLGVWLVPGGSSRGREPRPDSLSEQRLDPIEPLRAERSTEGPWLGHVLVSPSQDPTYVTN</sequence>
<dbReference type="RefSeq" id="XP_005792137.1">
    <property type="nucleotide sequence ID" value="XM_005792080.1"/>
</dbReference>
<evidence type="ECO:0000313" key="2">
    <source>
        <dbReference type="EnsemblProtists" id="EOD39708"/>
    </source>
</evidence>